<organism evidence="2 3">
    <name type="scientific">Methanoculleus chikugoensis</name>
    <dbReference type="NCBI Taxonomy" id="118126"/>
    <lineage>
        <taxon>Archaea</taxon>
        <taxon>Methanobacteriati</taxon>
        <taxon>Methanobacteriota</taxon>
        <taxon>Stenosarchaea group</taxon>
        <taxon>Methanomicrobia</taxon>
        <taxon>Methanomicrobiales</taxon>
        <taxon>Methanomicrobiaceae</taxon>
        <taxon>Methanoculleus</taxon>
    </lineage>
</organism>
<evidence type="ECO:0000313" key="3">
    <source>
        <dbReference type="Proteomes" id="UP000824969"/>
    </source>
</evidence>
<accession>A0ABN5XJY5</accession>
<dbReference type="RefSeq" id="WP_221056942.1">
    <property type="nucleotide sequence ID" value="NZ_AP019781.1"/>
</dbReference>
<feature type="domain" description="Fe/B12 periplasmic-binding" evidence="1">
    <location>
        <begin position="84"/>
        <end position="357"/>
    </location>
</feature>
<evidence type="ECO:0000313" key="2">
    <source>
        <dbReference type="EMBL" id="BBL68917.1"/>
    </source>
</evidence>
<evidence type="ECO:0000259" key="1">
    <source>
        <dbReference type="PROSITE" id="PS50983"/>
    </source>
</evidence>
<gene>
    <name evidence="2" type="ORF">MchiMG62_20980</name>
</gene>
<dbReference type="GeneID" id="66131635"/>
<name>A0ABN5XJY5_9EURY</name>
<protein>
    <submittedName>
        <fullName evidence="2">Iron ABC transporter substrate-binding protein</fullName>
    </submittedName>
</protein>
<dbReference type="PROSITE" id="PS50983">
    <property type="entry name" value="FE_B12_PBP"/>
    <property type="match status" value="1"/>
</dbReference>
<dbReference type="InterPro" id="IPR050902">
    <property type="entry name" value="ABC_Transporter_SBP"/>
</dbReference>
<proteinExistence type="predicted"/>
<dbReference type="PANTHER" id="PTHR30535">
    <property type="entry name" value="VITAMIN B12-BINDING PROTEIN"/>
    <property type="match status" value="1"/>
</dbReference>
<dbReference type="PANTHER" id="PTHR30535:SF34">
    <property type="entry name" value="MOLYBDATE-BINDING PROTEIN MOLA"/>
    <property type="match status" value="1"/>
</dbReference>
<dbReference type="InterPro" id="IPR002491">
    <property type="entry name" value="ABC_transptr_periplasmic_BD"/>
</dbReference>
<dbReference type="EMBL" id="AP019781">
    <property type="protein sequence ID" value="BBL68917.1"/>
    <property type="molecule type" value="Genomic_DNA"/>
</dbReference>
<dbReference type="Proteomes" id="UP000824969">
    <property type="component" value="Chromosome"/>
</dbReference>
<keyword evidence="3" id="KW-1185">Reference proteome</keyword>
<reference evidence="2 3" key="1">
    <citation type="submission" date="2019-06" db="EMBL/GenBank/DDBJ databases">
        <title>Complete genome sequence of Methanoculleus chikugoensis strain MG62.</title>
        <authorList>
            <person name="Asakawa S."/>
            <person name="Dianou D."/>
        </authorList>
    </citation>
    <scope>NUCLEOTIDE SEQUENCE [LARGE SCALE GENOMIC DNA]</scope>
    <source>
        <strain evidence="2 3">MG62</strain>
    </source>
</reference>
<dbReference type="Pfam" id="PF01497">
    <property type="entry name" value="Peripla_BP_2"/>
    <property type="match status" value="1"/>
</dbReference>
<sequence>MRTAQKILGAVILASFLMICPALAEDNYDEEARQILATGILDHLQGCGPGVEDLRAAAPLYPQYPRRITDTVGTEIILYRPVERIVILHHQAADAINVIGEDDRIVGISESIKERTYQFPNLVDRPSVGGAWEPDIESILALQPDIVMTFVKYPEQEKLERHLPSHIKVVRMDFYRAEYFREEMVTLGRLVGAEANTHEYLNWHDAIMDLVSERVSTIPDSKRVRVYAETGSGTSFGRRAYSTDTGLHSILVAAGGQNVAEGHFTMNADVEHEWVISQSPDVILIWALGKGGYNFDDRDEIKNLRNEISALPGFSRIPAVRDDRIYVVTSAFSMGTASPAAVAMVAKWFYPALFEDIDPVAIHHEYLDRFTKTGEEIKEQGTFYYPDGRV</sequence>